<dbReference type="PANTHER" id="PTHR43289">
    <property type="entry name" value="MITOGEN-ACTIVATED PROTEIN KINASE KINASE KINASE 20-RELATED"/>
    <property type="match status" value="1"/>
</dbReference>
<dbReference type="EC" id="2.7.11.1" evidence="1"/>
<reference evidence="11 12" key="1">
    <citation type="submission" date="2020-03" db="EMBL/GenBank/DDBJ databases">
        <title>Sequencing the genomes of 1000 actinobacteria strains.</title>
        <authorList>
            <person name="Klenk H.-P."/>
        </authorList>
    </citation>
    <scope>NUCLEOTIDE SEQUENCE [LARGE SCALE GENOMIC DNA]</scope>
    <source>
        <strain evidence="11 12">DSM 45668</strain>
    </source>
</reference>
<feature type="domain" description="Protein kinase" evidence="10">
    <location>
        <begin position="17"/>
        <end position="278"/>
    </location>
</feature>
<name>A0ABX0SUC6_9PSEU</name>
<accession>A0ABX0SUC6</accession>
<keyword evidence="6 7" id="KW-0067">ATP-binding</keyword>
<feature type="compositionally biased region" description="Low complexity" evidence="8">
    <location>
        <begin position="332"/>
        <end position="358"/>
    </location>
</feature>
<comment type="caution">
    <text evidence="11">The sequence shown here is derived from an EMBL/GenBank/DDBJ whole genome shotgun (WGS) entry which is preliminary data.</text>
</comment>
<evidence type="ECO:0000256" key="9">
    <source>
        <dbReference type="SAM" id="Phobius"/>
    </source>
</evidence>
<evidence type="ECO:0000256" key="1">
    <source>
        <dbReference type="ARBA" id="ARBA00012513"/>
    </source>
</evidence>
<dbReference type="CDD" id="cd14014">
    <property type="entry name" value="STKc_PknB_like"/>
    <property type="match status" value="1"/>
</dbReference>
<keyword evidence="2" id="KW-0723">Serine/threonine-protein kinase</keyword>
<dbReference type="Pfam" id="PF00069">
    <property type="entry name" value="Pkinase"/>
    <property type="match status" value="1"/>
</dbReference>
<evidence type="ECO:0000256" key="4">
    <source>
        <dbReference type="ARBA" id="ARBA00022741"/>
    </source>
</evidence>
<organism evidence="11 12">
    <name type="scientific">Amycolatopsis viridis</name>
    <dbReference type="NCBI Taxonomy" id="185678"/>
    <lineage>
        <taxon>Bacteria</taxon>
        <taxon>Bacillati</taxon>
        <taxon>Actinomycetota</taxon>
        <taxon>Actinomycetes</taxon>
        <taxon>Pseudonocardiales</taxon>
        <taxon>Pseudonocardiaceae</taxon>
        <taxon>Amycolatopsis</taxon>
    </lineage>
</organism>
<evidence type="ECO:0000313" key="12">
    <source>
        <dbReference type="Proteomes" id="UP000754495"/>
    </source>
</evidence>
<keyword evidence="12" id="KW-1185">Reference proteome</keyword>
<evidence type="ECO:0000256" key="7">
    <source>
        <dbReference type="PROSITE-ProRule" id="PRU10141"/>
    </source>
</evidence>
<dbReference type="Proteomes" id="UP000754495">
    <property type="component" value="Unassembled WGS sequence"/>
</dbReference>
<protein>
    <recommendedName>
        <fullName evidence="1">non-specific serine/threonine protein kinase</fullName>
        <ecNumber evidence="1">2.7.11.1</ecNumber>
    </recommendedName>
</protein>
<dbReference type="RefSeq" id="WP_167111832.1">
    <property type="nucleotide sequence ID" value="NZ_JAANOU010000001.1"/>
</dbReference>
<evidence type="ECO:0000256" key="2">
    <source>
        <dbReference type="ARBA" id="ARBA00022527"/>
    </source>
</evidence>
<evidence type="ECO:0000256" key="3">
    <source>
        <dbReference type="ARBA" id="ARBA00022679"/>
    </source>
</evidence>
<keyword evidence="9" id="KW-1133">Transmembrane helix</keyword>
<keyword evidence="9" id="KW-0812">Transmembrane</keyword>
<keyword evidence="9" id="KW-0472">Membrane</keyword>
<dbReference type="PROSITE" id="PS00107">
    <property type="entry name" value="PROTEIN_KINASE_ATP"/>
    <property type="match status" value="1"/>
</dbReference>
<evidence type="ECO:0000259" key="10">
    <source>
        <dbReference type="PROSITE" id="PS50011"/>
    </source>
</evidence>
<evidence type="ECO:0000256" key="8">
    <source>
        <dbReference type="SAM" id="MobiDB-lite"/>
    </source>
</evidence>
<evidence type="ECO:0000256" key="6">
    <source>
        <dbReference type="ARBA" id="ARBA00022840"/>
    </source>
</evidence>
<evidence type="ECO:0000256" key="5">
    <source>
        <dbReference type="ARBA" id="ARBA00022777"/>
    </source>
</evidence>
<dbReference type="Gene3D" id="3.30.200.20">
    <property type="entry name" value="Phosphorylase Kinase, domain 1"/>
    <property type="match status" value="1"/>
</dbReference>
<keyword evidence="3" id="KW-0808">Transferase</keyword>
<dbReference type="InterPro" id="IPR008271">
    <property type="entry name" value="Ser/Thr_kinase_AS"/>
</dbReference>
<feature type="transmembrane region" description="Helical" evidence="9">
    <location>
        <begin position="299"/>
        <end position="319"/>
    </location>
</feature>
<keyword evidence="4 7" id="KW-0547">Nucleotide-binding</keyword>
<dbReference type="SMART" id="SM00220">
    <property type="entry name" value="S_TKc"/>
    <property type="match status" value="1"/>
</dbReference>
<dbReference type="InterPro" id="IPR000719">
    <property type="entry name" value="Prot_kinase_dom"/>
</dbReference>
<feature type="region of interest" description="Disordered" evidence="8">
    <location>
        <begin position="330"/>
        <end position="368"/>
    </location>
</feature>
<dbReference type="EMBL" id="JAANOU010000001">
    <property type="protein sequence ID" value="NIH78936.1"/>
    <property type="molecule type" value="Genomic_DNA"/>
</dbReference>
<dbReference type="SUPFAM" id="SSF56112">
    <property type="entry name" value="Protein kinase-like (PK-like)"/>
    <property type="match status" value="1"/>
</dbReference>
<gene>
    <name evidence="11" type="ORF">FHX46_001466</name>
</gene>
<dbReference type="InterPro" id="IPR017441">
    <property type="entry name" value="Protein_kinase_ATP_BS"/>
</dbReference>
<feature type="compositionally biased region" description="Polar residues" evidence="8">
    <location>
        <begin position="359"/>
        <end position="368"/>
    </location>
</feature>
<dbReference type="PROSITE" id="PS00108">
    <property type="entry name" value="PROTEIN_KINASE_ST"/>
    <property type="match status" value="1"/>
</dbReference>
<sequence length="468" mass="48876">MTETEGQDHERVIAGRYRLRRHIGGGAMGVVWEASDQLLDRTVAVKQLLLPPRLTDDEAEQARKRSFREARLAARLQHPHAISIFDVADDDGRPVLVMEYLPSHSLAEVLAERGSLPPGDVARIGAHAASALAAAHAAGIVHRDVKPGNILLGADGTAKITDFGISKAADDGTLTGSGRFAGTPAFLSPEAARGEQPGPESDVYSLGATLYTAVEGRMPYGDLDNQMALLYAAAAGRVAPPEQAGPLTGVLTRMLQVNPTDRPTMPELAAELGKLALMTAGTEVEEPVPQPRPSGRRSAYVGAALAVVAALVVALVVLLPSFSGDNPAPADTAGTLPSTSTLPPASTAPPSRSITTTAGTTSVRPSPATASAAQAVSDYYALMPGGTDAGWARLGPALQAQGKASYVNFWSTITAVTIVGGPRQIDDSAVEVTLDFVKGGSHSRERHHLGMIQRDGKWLINTDTLVGR</sequence>
<proteinExistence type="predicted"/>
<dbReference type="Gene3D" id="1.10.510.10">
    <property type="entry name" value="Transferase(Phosphotransferase) domain 1"/>
    <property type="match status" value="1"/>
</dbReference>
<feature type="binding site" evidence="7">
    <location>
        <position position="46"/>
    </location>
    <ligand>
        <name>ATP</name>
        <dbReference type="ChEBI" id="CHEBI:30616"/>
    </ligand>
</feature>
<dbReference type="InterPro" id="IPR011009">
    <property type="entry name" value="Kinase-like_dom_sf"/>
</dbReference>
<evidence type="ECO:0000313" key="11">
    <source>
        <dbReference type="EMBL" id="NIH78936.1"/>
    </source>
</evidence>
<keyword evidence="5" id="KW-0418">Kinase</keyword>
<dbReference type="PROSITE" id="PS50011">
    <property type="entry name" value="PROTEIN_KINASE_DOM"/>
    <property type="match status" value="1"/>
</dbReference>
<dbReference type="PANTHER" id="PTHR43289:SF6">
    <property type="entry name" value="SERINE_THREONINE-PROTEIN KINASE NEKL-3"/>
    <property type="match status" value="1"/>
</dbReference>